<evidence type="ECO:0000313" key="2">
    <source>
        <dbReference type="Proteomes" id="UP000593567"/>
    </source>
</evidence>
<dbReference type="AlphaFoldDB" id="A0A7J7JZA7"/>
<evidence type="ECO:0000313" key="1">
    <source>
        <dbReference type="EMBL" id="KAF6031215.1"/>
    </source>
</evidence>
<keyword evidence="2" id="KW-1185">Reference proteome</keyword>
<dbReference type="EMBL" id="VXIV02001632">
    <property type="protein sequence ID" value="KAF6031215.1"/>
    <property type="molecule type" value="Genomic_DNA"/>
</dbReference>
<proteinExistence type="predicted"/>
<gene>
    <name evidence="1" type="ORF">EB796_010451</name>
</gene>
<sequence>MIVIGVAVCCSKRRKRTKPRQVKYIVKPQNPGQDNTKPKLPEHVGNGVRIPDILASSQMHGDAHTFEGSYRPNIMPTETDLDEDLKHGYDNGMYNGEPPKGVYTINAEFNDGLQFTTASVDL</sequence>
<comment type="caution">
    <text evidence="1">The sequence shown here is derived from an EMBL/GenBank/DDBJ whole genome shotgun (WGS) entry which is preliminary data.</text>
</comment>
<organism evidence="1 2">
    <name type="scientific">Bugula neritina</name>
    <name type="common">Brown bryozoan</name>
    <name type="synonym">Sertularia neritina</name>
    <dbReference type="NCBI Taxonomy" id="10212"/>
    <lineage>
        <taxon>Eukaryota</taxon>
        <taxon>Metazoa</taxon>
        <taxon>Spiralia</taxon>
        <taxon>Lophotrochozoa</taxon>
        <taxon>Bryozoa</taxon>
        <taxon>Gymnolaemata</taxon>
        <taxon>Cheilostomatida</taxon>
        <taxon>Flustrina</taxon>
        <taxon>Buguloidea</taxon>
        <taxon>Bugulidae</taxon>
        <taxon>Bugula</taxon>
    </lineage>
</organism>
<name>A0A7J7JZA7_BUGNE</name>
<accession>A0A7J7JZA7</accession>
<dbReference type="Proteomes" id="UP000593567">
    <property type="component" value="Unassembled WGS sequence"/>
</dbReference>
<reference evidence="1" key="1">
    <citation type="submission" date="2020-06" db="EMBL/GenBank/DDBJ databases">
        <title>Draft genome of Bugula neritina, a colonial animal packing powerful symbionts and potential medicines.</title>
        <authorList>
            <person name="Rayko M."/>
        </authorList>
    </citation>
    <scope>NUCLEOTIDE SEQUENCE [LARGE SCALE GENOMIC DNA]</scope>
    <source>
        <strain evidence="1">Kwan_BN1</strain>
    </source>
</reference>
<protein>
    <submittedName>
        <fullName evidence="1">Uncharacterized protein</fullName>
    </submittedName>
</protein>